<gene>
    <name evidence="6" type="primary">ABSGL_02097.1 scaffold 2596</name>
</gene>
<name>A0A168LFE6_ABSGL</name>
<reference evidence="6" key="1">
    <citation type="submission" date="2016-04" db="EMBL/GenBank/DDBJ databases">
        <authorList>
            <person name="Evans L.H."/>
            <person name="Alamgir A."/>
            <person name="Owens N."/>
            <person name="Weber N.D."/>
            <person name="Virtaneva K."/>
            <person name="Barbian K."/>
            <person name="Babar A."/>
            <person name="Rosenke K."/>
        </authorList>
    </citation>
    <scope>NUCLEOTIDE SEQUENCE [LARGE SCALE GENOMIC DNA]</scope>
    <source>
        <strain evidence="6">CBS 101.48</strain>
    </source>
</reference>
<dbReference type="Pfam" id="PF16088">
    <property type="entry name" value="BORCS7"/>
    <property type="match status" value="1"/>
</dbReference>
<evidence type="ECO:0000256" key="5">
    <source>
        <dbReference type="ARBA" id="ARBA00023228"/>
    </source>
</evidence>
<dbReference type="AlphaFoldDB" id="A0A168LFE6"/>
<sequence length="264" mass="30068">MSKLPTSTITPSYSFRSLKSIKSITGEDTWMAKDECHYQAENTMDDWTACLKGLQAASHEETMKTVKQFVQADTHAKHTYQNLDKTRRTLDMLFDQKLTLLSTVSTLTEIETNLGLERLAKSYWIEPPSRFGMRSKGSTGNSTLQLIAVAGMCVNILGLKPLKKPWYPYRPYISCAASRNPLQFRIRMSVDDPLVCNKVLTTSNGVYSRDKQERAMIPATAPATTWDFGSYWPPGFNRDRHRSYVENWMDWNGMDIDNVVGNDI</sequence>
<dbReference type="EMBL" id="LT551165">
    <property type="protein sequence ID" value="SAL96681.1"/>
    <property type="molecule type" value="Genomic_DNA"/>
</dbReference>
<evidence type="ECO:0000256" key="3">
    <source>
        <dbReference type="ARBA" id="ARBA00022295"/>
    </source>
</evidence>
<evidence type="ECO:0000256" key="2">
    <source>
        <dbReference type="ARBA" id="ARBA00005433"/>
    </source>
</evidence>
<evidence type="ECO:0000256" key="1">
    <source>
        <dbReference type="ARBA" id="ARBA00004656"/>
    </source>
</evidence>
<dbReference type="Proteomes" id="UP000078561">
    <property type="component" value="Unassembled WGS sequence"/>
</dbReference>
<dbReference type="InterPro" id="IPR032143">
    <property type="entry name" value="BORCS7"/>
</dbReference>
<protein>
    <recommendedName>
        <fullName evidence="3">BLOC-1-related complex subunit 7</fullName>
    </recommendedName>
</protein>
<organism evidence="6">
    <name type="scientific">Absidia glauca</name>
    <name type="common">Pin mould</name>
    <dbReference type="NCBI Taxonomy" id="4829"/>
    <lineage>
        <taxon>Eukaryota</taxon>
        <taxon>Fungi</taxon>
        <taxon>Fungi incertae sedis</taxon>
        <taxon>Mucoromycota</taxon>
        <taxon>Mucoromycotina</taxon>
        <taxon>Mucoromycetes</taxon>
        <taxon>Mucorales</taxon>
        <taxon>Cunninghamellaceae</taxon>
        <taxon>Absidia</taxon>
    </lineage>
</organism>
<comment type="subcellular location">
    <subcellularLocation>
        <location evidence="1">Lysosome membrane</location>
    </subcellularLocation>
</comment>
<keyword evidence="7" id="KW-1185">Reference proteome</keyword>
<proteinExistence type="inferred from homology"/>
<dbReference type="OrthoDB" id="2379870at2759"/>
<comment type="similarity">
    <text evidence="2">Belongs to the BORCS7 family.</text>
</comment>
<evidence type="ECO:0000313" key="6">
    <source>
        <dbReference type="EMBL" id="SAL96681.1"/>
    </source>
</evidence>
<evidence type="ECO:0000256" key="4">
    <source>
        <dbReference type="ARBA" id="ARBA00023136"/>
    </source>
</evidence>
<keyword evidence="5" id="KW-0458">Lysosome</keyword>
<keyword evidence="4" id="KW-0472">Membrane</keyword>
<accession>A0A168LFE6</accession>
<evidence type="ECO:0000313" key="7">
    <source>
        <dbReference type="Proteomes" id="UP000078561"/>
    </source>
</evidence>
<dbReference type="InParanoid" id="A0A168LFE6"/>